<comment type="caution">
    <text evidence="1">The sequence shown here is derived from an EMBL/GenBank/DDBJ whole genome shotgun (WGS) entry which is preliminary data.</text>
</comment>
<dbReference type="Proteomes" id="UP000225740">
    <property type="component" value="Unassembled WGS sequence"/>
</dbReference>
<dbReference type="AlphaFoldDB" id="A0A2G1W883"/>
<dbReference type="OrthoDB" id="9812295at2"/>
<dbReference type="EMBL" id="NIZW01000008">
    <property type="protein sequence ID" value="PHQ35236.1"/>
    <property type="molecule type" value="Genomic_DNA"/>
</dbReference>
<gene>
    <name evidence="1" type="ORF">CEE69_11380</name>
</gene>
<proteinExistence type="predicted"/>
<name>A0A2G1W883_9BACT</name>
<sequence>MPEDLLDAISGLYDLQTTWLDRRKYKLPVHCYQDVQDANEILREWIDEAEQAGWLSPEERIDREFGVN</sequence>
<keyword evidence="2" id="KW-1185">Reference proteome</keyword>
<organism evidence="1 2">
    <name type="scientific">Rhodopirellula bahusiensis</name>
    <dbReference type="NCBI Taxonomy" id="2014065"/>
    <lineage>
        <taxon>Bacteria</taxon>
        <taxon>Pseudomonadati</taxon>
        <taxon>Planctomycetota</taxon>
        <taxon>Planctomycetia</taxon>
        <taxon>Pirellulales</taxon>
        <taxon>Pirellulaceae</taxon>
        <taxon>Rhodopirellula</taxon>
    </lineage>
</organism>
<accession>A0A2G1W883</accession>
<evidence type="ECO:0000313" key="2">
    <source>
        <dbReference type="Proteomes" id="UP000225740"/>
    </source>
</evidence>
<reference evidence="1 2" key="1">
    <citation type="submission" date="2017-06" db="EMBL/GenBank/DDBJ databases">
        <title>Description of Rhodopirellula bahusiensis sp. nov.</title>
        <authorList>
            <person name="Kizina J."/>
            <person name="Harder J."/>
        </authorList>
    </citation>
    <scope>NUCLEOTIDE SEQUENCE [LARGE SCALE GENOMIC DNA]</scope>
    <source>
        <strain evidence="1 2">SWK21</strain>
    </source>
</reference>
<protein>
    <submittedName>
        <fullName evidence="1">Uncharacterized protein</fullName>
    </submittedName>
</protein>
<evidence type="ECO:0000313" key="1">
    <source>
        <dbReference type="EMBL" id="PHQ35236.1"/>
    </source>
</evidence>